<accession>A0A193G6F9</accession>
<comment type="similarity">
    <text evidence="5">Belongs to the CitG/MdcB family.</text>
</comment>
<dbReference type="InterPro" id="IPR002736">
    <property type="entry name" value="CitG"/>
</dbReference>
<sequence>MAVLAQDALLSEVHTWPKPGLVSHIDAGSHDDMDCSTFEASAESLLPYFRDIAAAGAAGMAMHGLRALGIQAEHAMMAATGGVNTHRGAIFGVGLLCAAAGYRERMGVSDTLGDIVAWRWGASILGGPRPADSNGISVLRRYGAGGARAEAAAGFPSLYRIALPALRQARLLRPRDSEAQRVQALFALVAEVEDTNLLHRGGPLGGSWARAAARSFLVRGGIARPDWRESAAAIHREFVARRLSPGGCADLLAMALFVDSVGD</sequence>
<dbReference type="EMBL" id="CP016170">
    <property type="protein sequence ID" value="ANN69897.1"/>
    <property type="molecule type" value="Genomic_DNA"/>
</dbReference>
<evidence type="ECO:0000313" key="8">
    <source>
        <dbReference type="Proteomes" id="UP000091897"/>
    </source>
</evidence>
<protein>
    <recommendedName>
        <fullName evidence="5">Probable 2-(5''-triphosphoribosyl)-3'-dephosphocoenzyme-A synthase</fullName>
        <shortName evidence="5">2-(5''-triphosphoribosyl)-3'-dephospho-CoA synthase</shortName>
        <ecNumber evidence="5">2.4.2.52</ecNumber>
    </recommendedName>
</protein>
<reference evidence="8 9" key="1">
    <citation type="submission" date="2016-06" db="EMBL/GenBank/DDBJ databases">
        <title>Complete genome sequences of Bordetella bronchialis and Bordetella flabilis.</title>
        <authorList>
            <person name="LiPuma J.J."/>
            <person name="Spilker T."/>
        </authorList>
    </citation>
    <scope>NUCLEOTIDE SEQUENCE [LARGE SCALE GENOMIC DNA]</scope>
    <source>
        <strain evidence="7 9">AU17976</strain>
        <strain evidence="6 8">AU3182</strain>
    </source>
</reference>
<keyword evidence="8" id="KW-1185">Reference proteome</keyword>
<keyword evidence="3 5" id="KW-0547">Nucleotide-binding</keyword>
<dbReference type="RefSeq" id="WP_066359707.1">
    <property type="nucleotide sequence ID" value="NZ_CBCSFJ010000002.1"/>
</dbReference>
<dbReference type="GO" id="GO:0051191">
    <property type="term" value="P:prosthetic group biosynthetic process"/>
    <property type="evidence" value="ECO:0007669"/>
    <property type="project" value="TreeGrafter"/>
</dbReference>
<evidence type="ECO:0000256" key="4">
    <source>
        <dbReference type="ARBA" id="ARBA00022840"/>
    </source>
</evidence>
<dbReference type="PANTHER" id="PTHR30201">
    <property type="entry name" value="TRIPHOSPHORIBOSYL-DEPHOSPHO-COA SYNTHASE"/>
    <property type="match status" value="1"/>
</dbReference>
<proteinExistence type="inferred from homology"/>
<dbReference type="PANTHER" id="PTHR30201:SF2">
    <property type="entry name" value="2-(5''-TRIPHOSPHORIBOSYL)-3'-DEPHOSPHOCOENZYME-A SYNTHASE"/>
    <property type="match status" value="1"/>
</dbReference>
<dbReference type="Proteomes" id="UP000092213">
    <property type="component" value="Chromosome"/>
</dbReference>
<evidence type="ECO:0000256" key="3">
    <source>
        <dbReference type="ARBA" id="ARBA00022741"/>
    </source>
</evidence>
<dbReference type="Pfam" id="PF01874">
    <property type="entry name" value="CitG"/>
    <property type="match status" value="1"/>
</dbReference>
<evidence type="ECO:0000256" key="2">
    <source>
        <dbReference type="ARBA" id="ARBA00022679"/>
    </source>
</evidence>
<evidence type="ECO:0000313" key="9">
    <source>
        <dbReference type="Proteomes" id="UP000092213"/>
    </source>
</evidence>
<dbReference type="Proteomes" id="UP000091897">
    <property type="component" value="Chromosome"/>
</dbReference>
<keyword evidence="2 5" id="KW-0808">Transferase</keyword>
<organism evidence="7 9">
    <name type="scientific">Bordetella bronchialis</name>
    <dbReference type="NCBI Taxonomy" id="463025"/>
    <lineage>
        <taxon>Bacteria</taxon>
        <taxon>Pseudomonadati</taxon>
        <taxon>Pseudomonadota</taxon>
        <taxon>Betaproteobacteria</taxon>
        <taxon>Burkholderiales</taxon>
        <taxon>Alcaligenaceae</taxon>
        <taxon>Bordetella</taxon>
    </lineage>
</organism>
<dbReference type="NCBIfam" id="TIGR03132">
    <property type="entry name" value="malonate_mdcB"/>
    <property type="match status" value="1"/>
</dbReference>
<dbReference type="STRING" id="463025.BAU08_24690"/>
<evidence type="ECO:0000313" key="7">
    <source>
        <dbReference type="EMBL" id="ANN75046.1"/>
    </source>
</evidence>
<evidence type="ECO:0000256" key="1">
    <source>
        <dbReference type="ARBA" id="ARBA00001210"/>
    </source>
</evidence>
<name>A0A193G6F9_9BORD</name>
<dbReference type="HAMAP" id="MF_01883">
    <property type="entry name" value="MdcB"/>
    <property type="match status" value="1"/>
</dbReference>
<gene>
    <name evidence="5" type="primary">mdcB</name>
    <name evidence="6" type="ORF">BAU06_24120</name>
    <name evidence="7" type="ORF">BAU08_24690</name>
</gene>
<dbReference type="AlphaFoldDB" id="A0A193G6F9"/>
<dbReference type="GO" id="GO:0046917">
    <property type="term" value="F:triphosphoribosyl-dephospho-CoA synthase activity"/>
    <property type="evidence" value="ECO:0007669"/>
    <property type="project" value="UniProtKB-UniRule"/>
</dbReference>
<evidence type="ECO:0000313" key="6">
    <source>
        <dbReference type="EMBL" id="ANN69897.1"/>
    </source>
</evidence>
<dbReference type="Gene3D" id="1.10.4200.10">
    <property type="entry name" value="Triphosphoribosyl-dephospho-CoA protein"/>
    <property type="match status" value="2"/>
</dbReference>
<evidence type="ECO:0000256" key="5">
    <source>
        <dbReference type="HAMAP-Rule" id="MF_01883"/>
    </source>
</evidence>
<dbReference type="EC" id="2.4.2.52" evidence="5"/>
<comment type="catalytic activity">
    <reaction evidence="1 5">
        <text>3'-dephospho-CoA + ATP = 2'-(5''-triphospho-alpha-D-ribosyl)-3'-dephospho-CoA + adenine</text>
        <dbReference type="Rhea" id="RHEA:15117"/>
        <dbReference type="ChEBI" id="CHEBI:16708"/>
        <dbReference type="ChEBI" id="CHEBI:30616"/>
        <dbReference type="ChEBI" id="CHEBI:57328"/>
        <dbReference type="ChEBI" id="CHEBI:61378"/>
        <dbReference type="EC" id="2.4.2.52"/>
    </reaction>
</comment>
<dbReference type="KEGG" id="bbro:BAU06_24120"/>
<dbReference type="InterPro" id="IPR017555">
    <property type="entry name" value="TriPribosyl-deP-CoA_syn"/>
</dbReference>
<dbReference type="GO" id="GO:0005524">
    <property type="term" value="F:ATP binding"/>
    <property type="evidence" value="ECO:0007669"/>
    <property type="project" value="UniProtKB-KW"/>
</dbReference>
<keyword evidence="4 5" id="KW-0067">ATP-binding</keyword>
<comment type="function">
    <text evidence="5">Involved in the formation of 2-(5''-phosphoribosyl)-3'-dephosphocoenzyme-A, the prosthetic group of the acyl-carrier protein of the malonate decarboxylase.</text>
</comment>
<dbReference type="EMBL" id="CP016171">
    <property type="protein sequence ID" value="ANN75046.1"/>
    <property type="molecule type" value="Genomic_DNA"/>
</dbReference>